<dbReference type="CDD" id="cd12108">
    <property type="entry name" value="Hr-like"/>
    <property type="match status" value="1"/>
</dbReference>
<evidence type="ECO:0000313" key="3">
    <source>
        <dbReference type="EMBL" id="KAF2707201.1"/>
    </source>
</evidence>
<evidence type="ECO:0000259" key="2">
    <source>
        <dbReference type="Pfam" id="PF01814"/>
    </source>
</evidence>
<protein>
    <recommendedName>
        <fullName evidence="2">Hemerythrin-like domain-containing protein</fullName>
    </recommendedName>
</protein>
<name>A0A6G1K436_9PLEO</name>
<dbReference type="PANTHER" id="PTHR38048:SF2">
    <property type="entry name" value="HEMERYTHRIN-LIKE DOMAIN-CONTAINING PROTEIN"/>
    <property type="match status" value="1"/>
</dbReference>
<dbReference type="InterPro" id="IPR012312">
    <property type="entry name" value="Hemerythrin-like"/>
</dbReference>
<keyword evidence="1" id="KW-0732">Signal</keyword>
<evidence type="ECO:0000256" key="1">
    <source>
        <dbReference type="SAM" id="SignalP"/>
    </source>
</evidence>
<dbReference type="Gene3D" id="1.20.120.520">
    <property type="entry name" value="nmb1532 protein domain like"/>
    <property type="match status" value="1"/>
</dbReference>
<evidence type="ECO:0000313" key="4">
    <source>
        <dbReference type="Proteomes" id="UP000799428"/>
    </source>
</evidence>
<keyword evidence="4" id="KW-1185">Reference proteome</keyword>
<dbReference type="AlphaFoldDB" id="A0A6G1K436"/>
<gene>
    <name evidence="3" type="ORF">K504DRAFT_411188</name>
</gene>
<dbReference type="Pfam" id="PF01814">
    <property type="entry name" value="Hemerythrin"/>
    <property type="match status" value="1"/>
</dbReference>
<reference evidence="3" key="1">
    <citation type="journal article" date="2020" name="Stud. Mycol.">
        <title>101 Dothideomycetes genomes: a test case for predicting lifestyles and emergence of pathogens.</title>
        <authorList>
            <person name="Haridas S."/>
            <person name="Albert R."/>
            <person name="Binder M."/>
            <person name="Bloem J."/>
            <person name="Labutti K."/>
            <person name="Salamov A."/>
            <person name="Andreopoulos B."/>
            <person name="Baker S."/>
            <person name="Barry K."/>
            <person name="Bills G."/>
            <person name="Bluhm B."/>
            <person name="Cannon C."/>
            <person name="Castanera R."/>
            <person name="Culley D."/>
            <person name="Daum C."/>
            <person name="Ezra D."/>
            <person name="Gonzalez J."/>
            <person name="Henrissat B."/>
            <person name="Kuo A."/>
            <person name="Liang C."/>
            <person name="Lipzen A."/>
            <person name="Lutzoni F."/>
            <person name="Magnuson J."/>
            <person name="Mondo S."/>
            <person name="Nolan M."/>
            <person name="Ohm R."/>
            <person name="Pangilinan J."/>
            <person name="Park H.-J."/>
            <person name="Ramirez L."/>
            <person name="Alfaro M."/>
            <person name="Sun H."/>
            <person name="Tritt A."/>
            <person name="Yoshinaga Y."/>
            <person name="Zwiers L.-H."/>
            <person name="Turgeon B."/>
            <person name="Goodwin S."/>
            <person name="Spatafora J."/>
            <person name="Crous P."/>
            <person name="Grigoriev I."/>
        </authorList>
    </citation>
    <scope>NUCLEOTIDE SEQUENCE</scope>
    <source>
        <strain evidence="3">CBS 279.74</strain>
    </source>
</reference>
<dbReference type="OrthoDB" id="58416at2759"/>
<dbReference type="PANTHER" id="PTHR38048">
    <property type="entry name" value="EXPRESSED PROTEIN"/>
    <property type="match status" value="1"/>
</dbReference>
<proteinExistence type="predicted"/>
<dbReference type="InterPro" id="IPR053206">
    <property type="entry name" value="Dimeric_xanthone_biosynth"/>
</dbReference>
<feature type="domain" description="Hemerythrin-like" evidence="2">
    <location>
        <begin position="64"/>
        <end position="188"/>
    </location>
</feature>
<sequence length="288" mass="32482">MSGIETSLFFTIQILAVAIFPSRYSTMATTAKTCNKPWADGPCPLVETPQYTTGKTDIFTLGATHMAHIHNTILRGYNSIYLQAPYVTNEDKADFVGYAQAWFRFVKSHHDDEELELFPKIEEVLGTKGLWDEMHKEHVSFLPGLTQFNDYLAQLPEPFDFDGAELCRIMSNFQDAFNSHFHNEIKTIASFADLPGAPKSSSVEAERASAILKTWGKKTVTKAGYTDVVPCFLLNLDTTYEDGMWANWPPMPKLVWWGLVNVAGAYHWGWWKFTSCNSAGKPRALFSL</sequence>
<accession>A0A6G1K436</accession>
<dbReference type="EMBL" id="MU005774">
    <property type="protein sequence ID" value="KAF2707201.1"/>
    <property type="molecule type" value="Genomic_DNA"/>
</dbReference>
<feature type="signal peptide" evidence="1">
    <location>
        <begin position="1"/>
        <end position="16"/>
    </location>
</feature>
<organism evidence="3 4">
    <name type="scientific">Pleomassaria siparia CBS 279.74</name>
    <dbReference type="NCBI Taxonomy" id="1314801"/>
    <lineage>
        <taxon>Eukaryota</taxon>
        <taxon>Fungi</taxon>
        <taxon>Dikarya</taxon>
        <taxon>Ascomycota</taxon>
        <taxon>Pezizomycotina</taxon>
        <taxon>Dothideomycetes</taxon>
        <taxon>Pleosporomycetidae</taxon>
        <taxon>Pleosporales</taxon>
        <taxon>Pleomassariaceae</taxon>
        <taxon>Pleomassaria</taxon>
    </lineage>
</organism>
<feature type="chain" id="PRO_5026171572" description="Hemerythrin-like domain-containing protein" evidence="1">
    <location>
        <begin position="17"/>
        <end position="288"/>
    </location>
</feature>
<dbReference type="Proteomes" id="UP000799428">
    <property type="component" value="Unassembled WGS sequence"/>
</dbReference>